<dbReference type="EMBL" id="CP028136">
    <property type="protein sequence ID" value="AVR44773.1"/>
    <property type="molecule type" value="Genomic_DNA"/>
</dbReference>
<dbReference type="KEGG" id="grs:C7S20_05550"/>
<evidence type="ECO:0000256" key="1">
    <source>
        <dbReference type="SAM" id="Coils"/>
    </source>
</evidence>
<evidence type="ECO:0000313" key="2">
    <source>
        <dbReference type="EMBL" id="AVR44773.1"/>
    </source>
</evidence>
<gene>
    <name evidence="2" type="ORF">C7S20_05550</name>
</gene>
<reference evidence="3" key="1">
    <citation type="submission" date="2018-03" db="EMBL/GenBank/DDBJ databases">
        <title>Gramella fulva sp. nov., isolated from a dry surface of tidal flat.</title>
        <authorList>
            <person name="Hwang S.H."/>
            <person name="Hwang W.M."/>
            <person name="Kang K."/>
            <person name="Ahn T.-Y."/>
        </authorList>
    </citation>
    <scope>NUCLEOTIDE SEQUENCE [LARGE SCALE GENOMIC DNA]</scope>
    <source>
        <strain evidence="3">SH35</strain>
    </source>
</reference>
<dbReference type="RefSeq" id="WP_107011551.1">
    <property type="nucleotide sequence ID" value="NZ_CP028136.1"/>
</dbReference>
<keyword evidence="3" id="KW-1185">Reference proteome</keyword>
<sequence length="261" mass="29808">MSNTTISQALVDIEKNLEKLSTARKQVVDVTQSGEKLTSLIVDLTGKVDKLFQSILKESDSYNNAFIKSHRSFEEKLNTLLEKSDRSISTFQEGIQNIEPEISQKISEIADSTLDKSESLATQQEEYFEKVKKNINGYKETLQEFSESVSEKGLDSKFNDIQTKLTESEKALTAVIKKQFLEIDDLNKDVIGRAERNHEKLIELVKEQKEVNSLLNANLKLSQENNEKLNQKIEKLNSDQMNRNYVTWALIVITILSVIFI</sequence>
<dbReference type="AlphaFoldDB" id="A0A2R3Z3D2"/>
<keyword evidence="1" id="KW-0175">Coiled coil</keyword>
<proteinExistence type="predicted"/>
<organism evidence="2 3">
    <name type="scientific">Christiangramia fulva</name>
    <dbReference type="NCBI Taxonomy" id="2126553"/>
    <lineage>
        <taxon>Bacteria</taxon>
        <taxon>Pseudomonadati</taxon>
        <taxon>Bacteroidota</taxon>
        <taxon>Flavobacteriia</taxon>
        <taxon>Flavobacteriales</taxon>
        <taxon>Flavobacteriaceae</taxon>
        <taxon>Christiangramia</taxon>
    </lineage>
</organism>
<dbReference type="Proteomes" id="UP000241507">
    <property type="component" value="Chromosome"/>
</dbReference>
<accession>A0A2R3Z3D2</accession>
<evidence type="ECO:0000313" key="3">
    <source>
        <dbReference type="Proteomes" id="UP000241507"/>
    </source>
</evidence>
<name>A0A2R3Z3D2_9FLAO</name>
<feature type="coiled-coil region" evidence="1">
    <location>
        <begin position="191"/>
        <end position="239"/>
    </location>
</feature>
<protein>
    <submittedName>
        <fullName evidence="2">Uncharacterized protein</fullName>
    </submittedName>
</protein>